<dbReference type="AlphaFoldDB" id="A0AAW2RZP5"/>
<sequence>MPENYVHEYYSVDTYKRVYAHAIMGISGEILWDKSLYIPPLPPNFGRGPGRPSSARRREPDEPIRNQKENIRLKRQQTTLHCRACGEPGHNQSACPEKAPGPENVIATLQRKRKKQPRKKGSGTVRKDQIDTQVSAAPIIKPPTTLIEEPAILIEEPELDPQPEDVTSEQLEMLTMPGPSMYSQLQMTHPPLPTQSQSTLYPRLNIRGPPPMTGTLNMPVFSYRPAGMVETTKSIIQEGGHKYVELSKWTSKVDSKK</sequence>
<dbReference type="GO" id="GO:0008270">
    <property type="term" value="F:zinc ion binding"/>
    <property type="evidence" value="ECO:0007669"/>
    <property type="project" value="UniProtKB-KW"/>
</dbReference>
<evidence type="ECO:0000256" key="1">
    <source>
        <dbReference type="PROSITE-ProRule" id="PRU00047"/>
    </source>
</evidence>
<evidence type="ECO:0000256" key="2">
    <source>
        <dbReference type="SAM" id="MobiDB-lite"/>
    </source>
</evidence>
<dbReference type="InterPro" id="IPR001878">
    <property type="entry name" value="Znf_CCHC"/>
</dbReference>
<feature type="domain" description="CCHC-type" evidence="3">
    <location>
        <begin position="82"/>
        <end position="97"/>
    </location>
</feature>
<dbReference type="EMBL" id="JACGWJ010000012">
    <property type="protein sequence ID" value="KAL0385652.1"/>
    <property type="molecule type" value="Genomic_DNA"/>
</dbReference>
<name>A0AAW2RZP5_SESRA</name>
<feature type="region of interest" description="Disordered" evidence="2">
    <location>
        <begin position="43"/>
        <end position="67"/>
    </location>
</feature>
<protein>
    <recommendedName>
        <fullName evidence="3">CCHC-type domain-containing protein</fullName>
    </recommendedName>
</protein>
<gene>
    <name evidence="4" type="ORF">Sradi_2959500</name>
</gene>
<dbReference type="GO" id="GO:0003676">
    <property type="term" value="F:nucleic acid binding"/>
    <property type="evidence" value="ECO:0007669"/>
    <property type="project" value="InterPro"/>
</dbReference>
<organism evidence="4">
    <name type="scientific">Sesamum radiatum</name>
    <name type="common">Black benniseed</name>
    <dbReference type="NCBI Taxonomy" id="300843"/>
    <lineage>
        <taxon>Eukaryota</taxon>
        <taxon>Viridiplantae</taxon>
        <taxon>Streptophyta</taxon>
        <taxon>Embryophyta</taxon>
        <taxon>Tracheophyta</taxon>
        <taxon>Spermatophyta</taxon>
        <taxon>Magnoliopsida</taxon>
        <taxon>eudicotyledons</taxon>
        <taxon>Gunneridae</taxon>
        <taxon>Pentapetalae</taxon>
        <taxon>asterids</taxon>
        <taxon>lamiids</taxon>
        <taxon>Lamiales</taxon>
        <taxon>Pedaliaceae</taxon>
        <taxon>Sesamum</taxon>
    </lineage>
</organism>
<comment type="caution">
    <text evidence="4">The sequence shown here is derived from an EMBL/GenBank/DDBJ whole genome shotgun (WGS) entry which is preliminary data.</text>
</comment>
<accession>A0AAW2RZP5</accession>
<dbReference type="PROSITE" id="PS50158">
    <property type="entry name" value="ZF_CCHC"/>
    <property type="match status" value="1"/>
</dbReference>
<proteinExistence type="predicted"/>
<keyword evidence="1" id="KW-0479">Metal-binding</keyword>
<feature type="compositionally biased region" description="Basic and acidic residues" evidence="2">
    <location>
        <begin position="56"/>
        <end position="67"/>
    </location>
</feature>
<keyword evidence="1" id="KW-0862">Zinc</keyword>
<dbReference type="SUPFAM" id="SSF57756">
    <property type="entry name" value="Retrovirus zinc finger-like domains"/>
    <property type="match status" value="1"/>
</dbReference>
<dbReference type="InterPro" id="IPR036875">
    <property type="entry name" value="Znf_CCHC_sf"/>
</dbReference>
<keyword evidence="1" id="KW-0863">Zinc-finger</keyword>
<evidence type="ECO:0000259" key="3">
    <source>
        <dbReference type="PROSITE" id="PS50158"/>
    </source>
</evidence>
<reference evidence="4" key="2">
    <citation type="journal article" date="2024" name="Plant">
        <title>Genomic evolution and insights into agronomic trait innovations of Sesamum species.</title>
        <authorList>
            <person name="Miao H."/>
            <person name="Wang L."/>
            <person name="Qu L."/>
            <person name="Liu H."/>
            <person name="Sun Y."/>
            <person name="Le M."/>
            <person name="Wang Q."/>
            <person name="Wei S."/>
            <person name="Zheng Y."/>
            <person name="Lin W."/>
            <person name="Duan Y."/>
            <person name="Cao H."/>
            <person name="Xiong S."/>
            <person name="Wang X."/>
            <person name="Wei L."/>
            <person name="Li C."/>
            <person name="Ma Q."/>
            <person name="Ju M."/>
            <person name="Zhao R."/>
            <person name="Li G."/>
            <person name="Mu C."/>
            <person name="Tian Q."/>
            <person name="Mei H."/>
            <person name="Zhang T."/>
            <person name="Gao T."/>
            <person name="Zhang H."/>
        </authorList>
    </citation>
    <scope>NUCLEOTIDE SEQUENCE</scope>
    <source>
        <strain evidence="4">G02</strain>
    </source>
</reference>
<reference evidence="4" key="1">
    <citation type="submission" date="2020-06" db="EMBL/GenBank/DDBJ databases">
        <authorList>
            <person name="Li T."/>
            <person name="Hu X."/>
            <person name="Zhang T."/>
            <person name="Song X."/>
            <person name="Zhang H."/>
            <person name="Dai N."/>
            <person name="Sheng W."/>
            <person name="Hou X."/>
            <person name="Wei L."/>
        </authorList>
    </citation>
    <scope>NUCLEOTIDE SEQUENCE</scope>
    <source>
        <strain evidence="4">G02</strain>
        <tissue evidence="4">Leaf</tissue>
    </source>
</reference>
<evidence type="ECO:0000313" key="4">
    <source>
        <dbReference type="EMBL" id="KAL0385652.1"/>
    </source>
</evidence>